<dbReference type="EMBL" id="JBEPSB010000008">
    <property type="protein sequence ID" value="MET4561015.1"/>
    <property type="molecule type" value="Genomic_DNA"/>
</dbReference>
<keyword evidence="2" id="KW-1185">Reference proteome</keyword>
<sequence length="29" mass="3478">MEFKIEKKEKFNIVSVSKRVSMYTDNKVV</sequence>
<name>A0ABV2PJ93_9BACI</name>
<protein>
    <submittedName>
        <fullName evidence="1">Uncharacterized protein</fullName>
    </submittedName>
</protein>
<reference evidence="1 2" key="1">
    <citation type="submission" date="2024-06" db="EMBL/GenBank/DDBJ databases">
        <title>Sorghum-associated microbial communities from plants grown in Nebraska, USA.</title>
        <authorList>
            <person name="Schachtman D."/>
        </authorList>
    </citation>
    <scope>NUCLEOTIDE SEQUENCE [LARGE SCALE GENOMIC DNA]</scope>
    <source>
        <strain evidence="1 2">736</strain>
    </source>
</reference>
<proteinExistence type="predicted"/>
<evidence type="ECO:0000313" key="2">
    <source>
        <dbReference type="Proteomes" id="UP001549363"/>
    </source>
</evidence>
<dbReference type="Proteomes" id="UP001549363">
    <property type="component" value="Unassembled WGS sequence"/>
</dbReference>
<evidence type="ECO:0000313" key="1">
    <source>
        <dbReference type="EMBL" id="MET4561015.1"/>
    </source>
</evidence>
<comment type="caution">
    <text evidence="1">The sequence shown here is derived from an EMBL/GenBank/DDBJ whole genome shotgun (WGS) entry which is preliminary data.</text>
</comment>
<gene>
    <name evidence="1" type="ORF">ABIA69_002160</name>
</gene>
<accession>A0ABV2PJ93</accession>
<organism evidence="1 2">
    <name type="scientific">Lysinibacillus parviboronicapiens</name>
    <dbReference type="NCBI Taxonomy" id="436516"/>
    <lineage>
        <taxon>Bacteria</taxon>
        <taxon>Bacillati</taxon>
        <taxon>Bacillota</taxon>
        <taxon>Bacilli</taxon>
        <taxon>Bacillales</taxon>
        <taxon>Bacillaceae</taxon>
        <taxon>Lysinibacillus</taxon>
    </lineage>
</organism>